<dbReference type="InterPro" id="IPR029035">
    <property type="entry name" value="DHS-like_NAD/FAD-binding_dom"/>
</dbReference>
<dbReference type="GO" id="GO:0031508">
    <property type="term" value="P:pericentric heterochromatin formation"/>
    <property type="evidence" value="ECO:0007669"/>
    <property type="project" value="EnsemblFungi"/>
</dbReference>
<sequence>KEVHYLYHVLKWSKRLIVVTGAGVSVAAGIPDFRSAQGLFSGNVKATGGRRGKEMFDAHVVNKDSESVHDYLAMITKLSQACASARSTPTQFHKFIADIALSGRLSRLYTQNIDDIESEFDALKPRVPLSAESKTVQLHGSITKVYCSKCSYIGDYNAELFETEAALNEYPACPECLELDSVRAVAGKRQQGSGVLRPRIVLYNELNNDSEQIGLITEKDLKSRPDGLIVVGTTLRIPGVRRMVRELSKAIHATAPATGGCIYINDEIESISVEMDACFDLVVKGDCQAIPQLL</sequence>
<dbReference type="AlphaFoldDB" id="A0A1E4TKK8"/>
<keyword evidence="2" id="KW-0808">Transferase</keyword>
<accession>A0A1E4TKK8</accession>
<dbReference type="GO" id="GO:0046872">
    <property type="term" value="F:metal ion binding"/>
    <property type="evidence" value="ECO:0007669"/>
    <property type="project" value="UniProtKB-KW"/>
</dbReference>
<organism evidence="6 7">
    <name type="scientific">Tortispora caseinolytica NRRL Y-17796</name>
    <dbReference type="NCBI Taxonomy" id="767744"/>
    <lineage>
        <taxon>Eukaryota</taxon>
        <taxon>Fungi</taxon>
        <taxon>Dikarya</taxon>
        <taxon>Ascomycota</taxon>
        <taxon>Saccharomycotina</taxon>
        <taxon>Trigonopsidomycetes</taxon>
        <taxon>Trigonopsidales</taxon>
        <taxon>Trigonopsidaceae</taxon>
        <taxon>Tortispora</taxon>
    </lineage>
</organism>
<feature type="binding site" evidence="4">
    <location>
        <position position="176"/>
    </location>
    <ligand>
        <name>Zn(2+)</name>
        <dbReference type="ChEBI" id="CHEBI:29105"/>
    </ligand>
</feature>
<feature type="non-terminal residue" evidence="6">
    <location>
        <position position="1"/>
    </location>
</feature>
<dbReference type="GO" id="GO:0005721">
    <property type="term" value="C:pericentric heterochromatin"/>
    <property type="evidence" value="ECO:0007669"/>
    <property type="project" value="EnsemblFungi"/>
</dbReference>
<protein>
    <recommendedName>
        <fullName evidence="5">Deacetylase sirtuin-type domain-containing protein</fullName>
    </recommendedName>
</protein>
<feature type="non-terminal residue" evidence="6">
    <location>
        <position position="294"/>
    </location>
</feature>
<evidence type="ECO:0000256" key="3">
    <source>
        <dbReference type="ARBA" id="ARBA00023027"/>
    </source>
</evidence>
<evidence type="ECO:0000256" key="4">
    <source>
        <dbReference type="PROSITE-ProRule" id="PRU00236"/>
    </source>
</evidence>
<dbReference type="GO" id="GO:0031509">
    <property type="term" value="P:subtelomeric heterochromatin formation"/>
    <property type="evidence" value="ECO:0007669"/>
    <property type="project" value="EnsemblFungi"/>
</dbReference>
<dbReference type="GO" id="GO:0006282">
    <property type="term" value="P:regulation of DNA repair"/>
    <property type="evidence" value="ECO:0007669"/>
    <property type="project" value="TreeGrafter"/>
</dbReference>
<dbReference type="GO" id="GO:0009299">
    <property type="term" value="P:mRNA transcription"/>
    <property type="evidence" value="ECO:0007669"/>
    <property type="project" value="EnsemblFungi"/>
</dbReference>
<dbReference type="GO" id="GO:0005730">
    <property type="term" value="C:nucleolus"/>
    <property type="evidence" value="ECO:0007669"/>
    <property type="project" value="EnsemblFungi"/>
</dbReference>
<keyword evidence="4" id="KW-0862">Zinc</keyword>
<dbReference type="GO" id="GO:0005739">
    <property type="term" value="C:mitochondrion"/>
    <property type="evidence" value="ECO:0007669"/>
    <property type="project" value="EnsemblFungi"/>
</dbReference>
<feature type="domain" description="Deacetylase sirtuin-type" evidence="5">
    <location>
        <begin position="1"/>
        <end position="294"/>
    </location>
</feature>
<evidence type="ECO:0000313" key="6">
    <source>
        <dbReference type="EMBL" id="ODV92267.1"/>
    </source>
</evidence>
<dbReference type="InterPro" id="IPR026590">
    <property type="entry name" value="Ssirtuin_cat_dom"/>
</dbReference>
<dbReference type="GO" id="GO:0046459">
    <property type="term" value="P:short-chain fatty acid metabolic process"/>
    <property type="evidence" value="ECO:0007669"/>
    <property type="project" value="EnsemblFungi"/>
</dbReference>
<evidence type="ECO:0000313" key="7">
    <source>
        <dbReference type="Proteomes" id="UP000095023"/>
    </source>
</evidence>
<dbReference type="Pfam" id="PF02146">
    <property type="entry name" value="SIR2"/>
    <property type="match status" value="1"/>
</dbReference>
<dbReference type="GO" id="GO:0031934">
    <property type="term" value="C:mating-type region heterochromatin"/>
    <property type="evidence" value="ECO:0007669"/>
    <property type="project" value="EnsemblFungi"/>
</dbReference>
<feature type="active site" description="Proton acceptor" evidence="4">
    <location>
        <position position="139"/>
    </location>
</feature>
<evidence type="ECO:0000256" key="2">
    <source>
        <dbReference type="ARBA" id="ARBA00022679"/>
    </source>
</evidence>
<dbReference type="PROSITE" id="PS50305">
    <property type="entry name" value="SIRTUIN"/>
    <property type="match status" value="1"/>
</dbReference>
<dbReference type="InterPro" id="IPR003000">
    <property type="entry name" value="Sirtuin"/>
</dbReference>
<dbReference type="GO" id="GO:0140861">
    <property type="term" value="P:DNA repair-dependent chromatin remodeling"/>
    <property type="evidence" value="ECO:0007669"/>
    <property type="project" value="EnsemblFungi"/>
</dbReference>
<dbReference type="Gene3D" id="3.40.50.1220">
    <property type="entry name" value="TPP-binding domain"/>
    <property type="match status" value="1"/>
</dbReference>
<dbReference type="GO" id="GO:0070403">
    <property type="term" value="F:NAD+ binding"/>
    <property type="evidence" value="ECO:0007669"/>
    <property type="project" value="InterPro"/>
</dbReference>
<dbReference type="EMBL" id="KV453841">
    <property type="protein sequence ID" value="ODV92267.1"/>
    <property type="molecule type" value="Genomic_DNA"/>
</dbReference>
<dbReference type="Proteomes" id="UP000095023">
    <property type="component" value="Unassembled WGS sequence"/>
</dbReference>
<dbReference type="GO" id="GO:0099115">
    <property type="term" value="C:chromosome, subtelomeric region"/>
    <property type="evidence" value="ECO:0007669"/>
    <property type="project" value="EnsemblFungi"/>
</dbReference>
<dbReference type="GO" id="GO:0033553">
    <property type="term" value="C:rDNA heterochromatin"/>
    <property type="evidence" value="ECO:0007669"/>
    <property type="project" value="EnsemblFungi"/>
</dbReference>
<feature type="binding site" evidence="4">
    <location>
        <position position="150"/>
    </location>
    <ligand>
        <name>Zn(2+)</name>
        <dbReference type="ChEBI" id="CHEBI:29105"/>
    </ligand>
</feature>
<dbReference type="GO" id="GO:0140765">
    <property type="term" value="F:histone H3K56 deacetylase activity, NAD-dependent"/>
    <property type="evidence" value="ECO:0007669"/>
    <property type="project" value="EnsemblFungi"/>
</dbReference>
<evidence type="ECO:0000256" key="1">
    <source>
        <dbReference type="ARBA" id="ARBA00006924"/>
    </source>
</evidence>
<dbReference type="PANTHER" id="PTHR11085">
    <property type="entry name" value="NAD-DEPENDENT PROTEIN DEACYLASE SIRTUIN-5, MITOCHONDRIAL-RELATED"/>
    <property type="match status" value="1"/>
</dbReference>
<feature type="binding site" evidence="4">
    <location>
        <position position="147"/>
    </location>
    <ligand>
        <name>Zn(2+)</name>
        <dbReference type="ChEBI" id="CHEBI:29105"/>
    </ligand>
</feature>
<name>A0A1E4TKK8_9ASCO</name>
<dbReference type="Gene3D" id="3.30.1600.10">
    <property type="entry name" value="SIR2/SIRT2 'Small Domain"/>
    <property type="match status" value="1"/>
</dbReference>
<proteinExistence type="inferred from homology"/>
<gene>
    <name evidence="6" type="ORF">CANCADRAFT_16213</name>
</gene>
<dbReference type="SUPFAM" id="SSF52467">
    <property type="entry name" value="DHS-like NAD/FAD-binding domain"/>
    <property type="match status" value="1"/>
</dbReference>
<keyword evidence="4" id="KW-0479">Metal-binding</keyword>
<dbReference type="GO" id="GO:0000122">
    <property type="term" value="P:negative regulation of transcription by RNA polymerase II"/>
    <property type="evidence" value="ECO:0007669"/>
    <property type="project" value="EnsemblFungi"/>
</dbReference>
<dbReference type="PANTHER" id="PTHR11085:SF15">
    <property type="entry name" value="NAD-DEPENDENT HISTONE DEACETYLASE HST4"/>
    <property type="match status" value="1"/>
</dbReference>
<dbReference type="InterPro" id="IPR050134">
    <property type="entry name" value="NAD-dep_sirtuin_deacylases"/>
</dbReference>
<feature type="binding site" evidence="4">
    <location>
        <position position="173"/>
    </location>
    <ligand>
        <name>Zn(2+)</name>
        <dbReference type="ChEBI" id="CHEBI:29105"/>
    </ligand>
</feature>
<dbReference type="OrthoDB" id="2919105at2759"/>
<dbReference type="InterPro" id="IPR026591">
    <property type="entry name" value="Sirtuin_cat_small_dom_sf"/>
</dbReference>
<comment type="similarity">
    <text evidence="1">Belongs to the sirtuin family. Class I subfamily.</text>
</comment>
<reference evidence="7" key="1">
    <citation type="submission" date="2016-02" db="EMBL/GenBank/DDBJ databases">
        <title>Comparative genomics of biotechnologically important yeasts.</title>
        <authorList>
            <consortium name="DOE Joint Genome Institute"/>
            <person name="Riley R."/>
            <person name="Haridas S."/>
            <person name="Wolfe K.H."/>
            <person name="Lopes M.R."/>
            <person name="Hittinger C.T."/>
            <person name="Goker M."/>
            <person name="Salamov A."/>
            <person name="Wisecaver J."/>
            <person name="Long T.M."/>
            <person name="Aerts A.L."/>
            <person name="Barry K."/>
            <person name="Choi C."/>
            <person name="Clum A."/>
            <person name="Coughlan A.Y."/>
            <person name="Deshpande S."/>
            <person name="Douglass A.P."/>
            <person name="Hanson S.J."/>
            <person name="Klenk H.-P."/>
            <person name="Labutti K."/>
            <person name="Lapidus A."/>
            <person name="Lindquist E."/>
            <person name="Lipzen A."/>
            <person name="Meier-Kolthoff J.P."/>
            <person name="Ohm R.A."/>
            <person name="Otillar R.P."/>
            <person name="Pangilinan J."/>
            <person name="Peng Y."/>
            <person name="Rokas A."/>
            <person name="Rosa C.A."/>
            <person name="Scheuner C."/>
            <person name="Sibirny A.A."/>
            <person name="Slot J.C."/>
            <person name="Stielow J.B."/>
            <person name="Sun H."/>
            <person name="Kurtzman C.P."/>
            <person name="Blackwell M."/>
            <person name="Jeffries T.W."/>
            <person name="Grigoriev I.V."/>
        </authorList>
    </citation>
    <scope>NUCLEOTIDE SEQUENCE [LARGE SCALE GENOMIC DNA]</scope>
    <source>
        <strain evidence="7">NRRL Y-17796</strain>
    </source>
</reference>
<keyword evidence="7" id="KW-1185">Reference proteome</keyword>
<evidence type="ECO:0000259" key="5">
    <source>
        <dbReference type="PROSITE" id="PS50305"/>
    </source>
</evidence>
<keyword evidence="3" id="KW-0520">NAD</keyword>
<dbReference type="GO" id="GO:1990414">
    <property type="term" value="P:replication-born double-strand break repair via sister chromatid exchange"/>
    <property type="evidence" value="ECO:0007669"/>
    <property type="project" value="EnsemblFungi"/>
</dbReference>